<evidence type="ECO:0000256" key="5">
    <source>
        <dbReference type="ARBA" id="ARBA00022764"/>
    </source>
</evidence>
<accession>A0A9E5T4H5</accession>
<dbReference type="InterPro" id="IPR008168">
    <property type="entry name" value="Cyt_C_IC"/>
</dbReference>
<comment type="caution">
    <text evidence="12">The sequence shown here is derived from an EMBL/GenBank/DDBJ whole genome shotgun (WGS) entry which is preliminary data.</text>
</comment>
<dbReference type="GO" id="GO:0042597">
    <property type="term" value="C:periplasmic space"/>
    <property type="evidence" value="ECO:0007669"/>
    <property type="project" value="UniProtKB-SubCell"/>
</dbReference>
<evidence type="ECO:0000313" key="12">
    <source>
        <dbReference type="EMBL" id="NHO67969.1"/>
    </source>
</evidence>
<dbReference type="GO" id="GO:0020037">
    <property type="term" value="F:heme binding"/>
    <property type="evidence" value="ECO:0007669"/>
    <property type="project" value="InterPro"/>
</dbReference>
<evidence type="ECO:0000256" key="7">
    <source>
        <dbReference type="ARBA" id="ARBA00023004"/>
    </source>
</evidence>
<keyword evidence="5" id="KW-0574">Periplasm</keyword>
<dbReference type="PROSITE" id="PS51007">
    <property type="entry name" value="CYTC"/>
    <property type="match status" value="2"/>
</dbReference>
<keyword evidence="4 9" id="KW-0479">Metal-binding</keyword>
<dbReference type="EMBL" id="JAAONZ010000022">
    <property type="protein sequence ID" value="NHO67969.1"/>
    <property type="molecule type" value="Genomic_DNA"/>
</dbReference>
<feature type="binding site" description="axial binding residue" evidence="9">
    <location>
        <position position="41"/>
    </location>
    <ligand>
        <name>heme c</name>
        <dbReference type="ChEBI" id="CHEBI:61717"/>
        <label>1</label>
    </ligand>
    <ligandPart>
        <name>Fe</name>
        <dbReference type="ChEBI" id="CHEBI:18248"/>
    </ligandPart>
</feature>
<keyword evidence="10" id="KW-0732">Signal</keyword>
<evidence type="ECO:0000256" key="9">
    <source>
        <dbReference type="PIRSR" id="PIRSR000005-2"/>
    </source>
</evidence>
<dbReference type="PANTHER" id="PTHR33751:SF9">
    <property type="entry name" value="CYTOCHROME C4"/>
    <property type="match status" value="1"/>
</dbReference>
<feature type="domain" description="Cytochrome c" evidence="11">
    <location>
        <begin position="25"/>
        <end position="103"/>
    </location>
</feature>
<evidence type="ECO:0000256" key="4">
    <source>
        <dbReference type="ARBA" id="ARBA00022723"/>
    </source>
</evidence>
<feature type="signal peptide" evidence="10">
    <location>
        <begin position="1"/>
        <end position="23"/>
    </location>
</feature>
<feature type="binding site" description="axial binding residue" evidence="9">
    <location>
        <position position="192"/>
    </location>
    <ligand>
        <name>heme c</name>
        <dbReference type="ChEBI" id="CHEBI:61717"/>
        <label>2</label>
    </ligand>
    <ligandPart>
        <name>Fe</name>
        <dbReference type="ChEBI" id="CHEBI:18248"/>
    </ligandPart>
</feature>
<feature type="binding site" description="axial binding residue" evidence="9">
    <location>
        <position position="80"/>
    </location>
    <ligand>
        <name>heme c</name>
        <dbReference type="ChEBI" id="CHEBI:61717"/>
        <label>1</label>
    </ligand>
    <ligandPart>
        <name>Fe</name>
        <dbReference type="ChEBI" id="CHEBI:18248"/>
    </ligandPart>
</feature>
<keyword evidence="2" id="KW-0813">Transport</keyword>
<keyword evidence="13" id="KW-1185">Reference proteome</keyword>
<evidence type="ECO:0000256" key="8">
    <source>
        <dbReference type="PIRSR" id="PIRSR000005-1"/>
    </source>
</evidence>
<dbReference type="GO" id="GO:0005506">
    <property type="term" value="F:iron ion binding"/>
    <property type="evidence" value="ECO:0007669"/>
    <property type="project" value="InterPro"/>
</dbReference>
<dbReference type="InterPro" id="IPR036909">
    <property type="entry name" value="Cyt_c-like_dom_sf"/>
</dbReference>
<evidence type="ECO:0000256" key="2">
    <source>
        <dbReference type="ARBA" id="ARBA00022448"/>
    </source>
</evidence>
<dbReference type="Gene3D" id="1.10.760.10">
    <property type="entry name" value="Cytochrome c-like domain"/>
    <property type="match status" value="2"/>
</dbReference>
<dbReference type="PIRSF" id="PIRSF000005">
    <property type="entry name" value="Cytochrome_c4"/>
    <property type="match status" value="1"/>
</dbReference>
<feature type="binding site" description="covalent" evidence="8">
    <location>
        <position position="37"/>
    </location>
    <ligand>
        <name>heme c</name>
        <dbReference type="ChEBI" id="CHEBI:61717"/>
        <label>1</label>
    </ligand>
</feature>
<dbReference type="AlphaFoldDB" id="A0A9E5T4H5"/>
<evidence type="ECO:0000259" key="11">
    <source>
        <dbReference type="PROSITE" id="PS51007"/>
    </source>
</evidence>
<comment type="PTM">
    <text evidence="8">Binds 2 heme c groups covalently per subunit.</text>
</comment>
<evidence type="ECO:0000256" key="3">
    <source>
        <dbReference type="ARBA" id="ARBA00022617"/>
    </source>
</evidence>
<dbReference type="InterPro" id="IPR009056">
    <property type="entry name" value="Cyt_c-like_dom"/>
</dbReference>
<evidence type="ECO:0000313" key="13">
    <source>
        <dbReference type="Proteomes" id="UP000787472"/>
    </source>
</evidence>
<dbReference type="GO" id="GO:0009055">
    <property type="term" value="F:electron transfer activity"/>
    <property type="evidence" value="ECO:0007669"/>
    <property type="project" value="InterPro"/>
</dbReference>
<dbReference type="RefSeq" id="WP_167191525.1">
    <property type="nucleotide sequence ID" value="NZ_JAAONZ010000022.1"/>
</dbReference>
<feature type="binding site" description="axial binding residue" evidence="9">
    <location>
        <position position="148"/>
    </location>
    <ligand>
        <name>heme c</name>
        <dbReference type="ChEBI" id="CHEBI:61717"/>
        <label>2</label>
    </ligand>
    <ligandPart>
        <name>Fe</name>
        <dbReference type="ChEBI" id="CHEBI:18248"/>
    </ligandPart>
</feature>
<keyword evidence="3 8" id="KW-0349">Heme</keyword>
<keyword evidence="7 9" id="KW-0408">Iron</keyword>
<feature type="binding site" description="covalent" evidence="8">
    <location>
        <position position="147"/>
    </location>
    <ligand>
        <name>heme c</name>
        <dbReference type="ChEBI" id="CHEBI:61717"/>
        <label>2</label>
    </ligand>
</feature>
<gene>
    <name evidence="12" type="ORF">G8770_20675</name>
</gene>
<sequence length="215" mass="22454">MKNIFKQAMIAVSLIAAAQGALAAGDATAGESKVAVCAACHGADGNSPAPNFPKLAGLGEKYLLKQLKDIKAGNRTVTEMVGLLDAMSDQDLADMAAFFDSKPLQLAGAQPLTVKVNSGIEVDGLELAEKIFRAGKADVGTPACTGCHSPRAQGNAPAGYPRLSGQHAQYLETQLRNFRAGERTNDGDQSTMRQVAQHLSDAEIKALANYISGLN</sequence>
<dbReference type="Proteomes" id="UP000787472">
    <property type="component" value="Unassembled WGS sequence"/>
</dbReference>
<name>A0A9E5T4H5_9GAMM</name>
<dbReference type="PRINTS" id="PR00605">
    <property type="entry name" value="CYTCHROMECIC"/>
</dbReference>
<dbReference type="InterPro" id="IPR050597">
    <property type="entry name" value="Cytochrome_c_Oxidase_Subunit"/>
</dbReference>
<reference evidence="12" key="1">
    <citation type="submission" date="2020-03" db="EMBL/GenBank/DDBJ databases">
        <authorList>
            <person name="Guo F."/>
        </authorList>
    </citation>
    <scope>NUCLEOTIDE SEQUENCE</scope>
    <source>
        <strain evidence="12">JCM 30134</strain>
    </source>
</reference>
<protein>
    <submittedName>
        <fullName evidence="12">Cytochrome c4</fullName>
    </submittedName>
</protein>
<feature type="binding site" description="covalent" evidence="8">
    <location>
        <position position="40"/>
    </location>
    <ligand>
        <name>heme c</name>
        <dbReference type="ChEBI" id="CHEBI:61717"/>
        <label>1</label>
    </ligand>
</feature>
<evidence type="ECO:0000256" key="6">
    <source>
        <dbReference type="ARBA" id="ARBA00022982"/>
    </source>
</evidence>
<organism evidence="12 13">
    <name type="scientific">Pseudomaricurvus hydrocarbonicus</name>
    <dbReference type="NCBI Taxonomy" id="1470433"/>
    <lineage>
        <taxon>Bacteria</taxon>
        <taxon>Pseudomonadati</taxon>
        <taxon>Pseudomonadota</taxon>
        <taxon>Gammaproteobacteria</taxon>
        <taxon>Cellvibrionales</taxon>
        <taxon>Cellvibrionaceae</taxon>
        <taxon>Pseudomaricurvus</taxon>
    </lineage>
</organism>
<dbReference type="SUPFAM" id="SSF46626">
    <property type="entry name" value="Cytochrome c"/>
    <property type="match status" value="2"/>
</dbReference>
<feature type="binding site" description="covalent" evidence="8">
    <location>
        <position position="144"/>
    </location>
    <ligand>
        <name>heme c</name>
        <dbReference type="ChEBI" id="CHEBI:61717"/>
        <label>2</label>
    </ligand>
</feature>
<dbReference type="InterPro" id="IPR024167">
    <property type="entry name" value="Cytochrome_c4-like"/>
</dbReference>
<evidence type="ECO:0000256" key="10">
    <source>
        <dbReference type="SAM" id="SignalP"/>
    </source>
</evidence>
<evidence type="ECO:0000256" key="1">
    <source>
        <dbReference type="ARBA" id="ARBA00004418"/>
    </source>
</evidence>
<dbReference type="Pfam" id="PF00034">
    <property type="entry name" value="Cytochrom_C"/>
    <property type="match status" value="2"/>
</dbReference>
<dbReference type="PANTHER" id="PTHR33751">
    <property type="entry name" value="CBB3-TYPE CYTOCHROME C OXIDASE SUBUNIT FIXP"/>
    <property type="match status" value="1"/>
</dbReference>
<proteinExistence type="predicted"/>
<keyword evidence="6" id="KW-0249">Electron transport</keyword>
<feature type="chain" id="PRO_5039349832" evidence="10">
    <location>
        <begin position="24"/>
        <end position="215"/>
    </location>
</feature>
<comment type="subcellular location">
    <subcellularLocation>
        <location evidence="1">Periplasm</location>
    </subcellularLocation>
</comment>
<feature type="domain" description="Cytochrome c" evidence="11">
    <location>
        <begin position="123"/>
        <end position="215"/>
    </location>
</feature>